<dbReference type="Proteomes" id="UP000249720">
    <property type="component" value="Unassembled WGS sequence"/>
</dbReference>
<dbReference type="AlphaFoldDB" id="A0A2W7S4X7"/>
<dbReference type="InterPro" id="IPR029063">
    <property type="entry name" value="SAM-dependent_MTases_sf"/>
</dbReference>
<organism evidence="2 3">
    <name type="scientific">Hydrotalea sandarakina</name>
    <dbReference type="NCBI Taxonomy" id="1004304"/>
    <lineage>
        <taxon>Bacteria</taxon>
        <taxon>Pseudomonadati</taxon>
        <taxon>Bacteroidota</taxon>
        <taxon>Chitinophagia</taxon>
        <taxon>Chitinophagales</taxon>
        <taxon>Chitinophagaceae</taxon>
        <taxon>Hydrotalea</taxon>
    </lineage>
</organism>
<dbReference type="SUPFAM" id="SSF53335">
    <property type="entry name" value="S-adenosyl-L-methionine-dependent methyltransferases"/>
    <property type="match status" value="1"/>
</dbReference>
<proteinExistence type="predicted"/>
<name>A0A2W7S4X7_9BACT</name>
<accession>A0A2W7S4X7</accession>
<dbReference type="RefSeq" id="WP_111293346.1">
    <property type="nucleotide sequence ID" value="NZ_QKZV01000001.1"/>
</dbReference>
<keyword evidence="3" id="KW-1185">Reference proteome</keyword>
<keyword evidence="2" id="KW-0808">Transferase</keyword>
<feature type="domain" description="Methyltransferase type 11" evidence="1">
    <location>
        <begin position="83"/>
        <end position="128"/>
    </location>
</feature>
<dbReference type="OrthoDB" id="6307329at2"/>
<evidence type="ECO:0000259" key="1">
    <source>
        <dbReference type="Pfam" id="PF08241"/>
    </source>
</evidence>
<dbReference type="InterPro" id="IPR013216">
    <property type="entry name" value="Methyltransf_11"/>
</dbReference>
<dbReference type="Pfam" id="PF08241">
    <property type="entry name" value="Methyltransf_11"/>
    <property type="match status" value="1"/>
</dbReference>
<evidence type="ECO:0000313" key="3">
    <source>
        <dbReference type="Proteomes" id="UP000249720"/>
    </source>
</evidence>
<dbReference type="GO" id="GO:0008757">
    <property type="term" value="F:S-adenosylmethionine-dependent methyltransferase activity"/>
    <property type="evidence" value="ECO:0007669"/>
    <property type="project" value="InterPro"/>
</dbReference>
<gene>
    <name evidence="2" type="ORF">LX80_00394</name>
</gene>
<sequence length="199" mass="22794">MNFETFVNRKIKGTLTRLFGIQFNYTSETSKVRKWVLPYCEGKGCDIGFGGDKIKKTECDGIDYPQPYAHAGKDKVDIPCDVINDEIPVADNTYDYVYSSHLIEDVPNTAMVLRKFIRILKSGGNLILVFPDQPKYEAICKRIGQPMNPYHVHADMGYDFMLQQLNSLSDIKYKVLFSSNCEIDYNVVMVLQIQKIMHS</sequence>
<evidence type="ECO:0000313" key="2">
    <source>
        <dbReference type="EMBL" id="PZX65900.1"/>
    </source>
</evidence>
<reference evidence="2 3" key="1">
    <citation type="submission" date="2018-06" db="EMBL/GenBank/DDBJ databases">
        <title>Genomic Encyclopedia of Archaeal and Bacterial Type Strains, Phase II (KMG-II): from individual species to whole genera.</title>
        <authorList>
            <person name="Goeker M."/>
        </authorList>
    </citation>
    <scope>NUCLEOTIDE SEQUENCE [LARGE SCALE GENOMIC DNA]</scope>
    <source>
        <strain evidence="2 3">DSM 23241</strain>
    </source>
</reference>
<comment type="caution">
    <text evidence="2">The sequence shown here is derived from an EMBL/GenBank/DDBJ whole genome shotgun (WGS) entry which is preliminary data.</text>
</comment>
<keyword evidence="2" id="KW-0489">Methyltransferase</keyword>
<dbReference type="Gene3D" id="3.40.50.150">
    <property type="entry name" value="Vaccinia Virus protein VP39"/>
    <property type="match status" value="1"/>
</dbReference>
<dbReference type="GO" id="GO:0032259">
    <property type="term" value="P:methylation"/>
    <property type="evidence" value="ECO:0007669"/>
    <property type="project" value="UniProtKB-KW"/>
</dbReference>
<dbReference type="EMBL" id="QKZV01000001">
    <property type="protein sequence ID" value="PZX65900.1"/>
    <property type="molecule type" value="Genomic_DNA"/>
</dbReference>
<protein>
    <submittedName>
        <fullName evidence="2">Methyltransferase family protein</fullName>
    </submittedName>
</protein>